<feature type="region of interest" description="Disordered" evidence="2">
    <location>
        <begin position="333"/>
        <end position="352"/>
    </location>
</feature>
<sequence length="352" mass="37488">MDATPHPRPAEPGPLPDPAAPRRLAGKDVRPVGLGCMNIVHGYSGFLDDAAAVGLLTRVLDDGTDHLDTATLYGGGRSEELVGRALARAGSDVRERVLLASKGGLVRDGQRRIDGRPETLRAHVDASLRRLGQDRIDLYYLHRLDPEVPVEESVGALAEAVTEGKIGAIGLSEVSAATLTRAVAVHPIAAVQSEYSLATRNPEGGVLEACRRHGTAFVAFSPVSRGLLTDAPPRLDRLDAGDLRHRLPRFAEGHYETNLTLREALSAEAVRLGTSTAGLAVAWVLAQGEDVLAIPGTTSWEHWLEDRGAHEVRLTPADVARLDALVNDATVAGPRYSESQQASIDTEAAPPR</sequence>
<evidence type="ECO:0000259" key="3">
    <source>
        <dbReference type="Pfam" id="PF00248"/>
    </source>
</evidence>
<dbReference type="InterPro" id="IPR050791">
    <property type="entry name" value="Aldo-Keto_reductase"/>
</dbReference>
<evidence type="ECO:0000256" key="2">
    <source>
        <dbReference type="SAM" id="MobiDB-lite"/>
    </source>
</evidence>
<evidence type="ECO:0000313" key="5">
    <source>
        <dbReference type="Proteomes" id="UP001205867"/>
    </source>
</evidence>
<dbReference type="Gene3D" id="3.20.20.100">
    <property type="entry name" value="NADP-dependent oxidoreductase domain"/>
    <property type="match status" value="1"/>
</dbReference>
<feature type="compositionally biased region" description="Pro residues" evidence="2">
    <location>
        <begin position="1"/>
        <end position="19"/>
    </location>
</feature>
<reference evidence="4" key="1">
    <citation type="submission" date="2023-06" db="EMBL/GenBank/DDBJ databases">
        <title>lsaBGC provides a comprehensive framework for evolutionary analysis of biosynthetic gene clusters within focal taxa.</title>
        <authorList>
            <person name="Salamzade R."/>
            <person name="Sandstrom S."/>
            <person name="Kalan L.R."/>
        </authorList>
    </citation>
    <scope>NUCLEOTIDE SEQUENCE</scope>
    <source>
        <strain evidence="4">P3-SID899</strain>
    </source>
</reference>
<dbReference type="Proteomes" id="UP001205867">
    <property type="component" value="Unassembled WGS sequence"/>
</dbReference>
<dbReference type="InterPro" id="IPR036812">
    <property type="entry name" value="NAD(P)_OxRdtase_dom_sf"/>
</dbReference>
<dbReference type="GO" id="GO:0005737">
    <property type="term" value="C:cytoplasm"/>
    <property type="evidence" value="ECO:0007669"/>
    <property type="project" value="TreeGrafter"/>
</dbReference>
<dbReference type="PANTHER" id="PTHR43625">
    <property type="entry name" value="AFLATOXIN B1 ALDEHYDE REDUCTASE"/>
    <property type="match status" value="1"/>
</dbReference>
<dbReference type="SUPFAM" id="SSF51430">
    <property type="entry name" value="NAD(P)-linked oxidoreductase"/>
    <property type="match status" value="1"/>
</dbReference>
<protein>
    <submittedName>
        <fullName evidence="4">Aldo/keto reductase</fullName>
    </submittedName>
</protein>
<name>A0AAP3AF93_MICLU</name>
<dbReference type="EMBL" id="JALXKZ020000002">
    <property type="protein sequence ID" value="MCV7628086.1"/>
    <property type="molecule type" value="Genomic_DNA"/>
</dbReference>
<dbReference type="Pfam" id="PF00248">
    <property type="entry name" value="Aldo_ket_red"/>
    <property type="match status" value="1"/>
</dbReference>
<feature type="region of interest" description="Disordered" evidence="2">
    <location>
        <begin position="1"/>
        <end position="24"/>
    </location>
</feature>
<dbReference type="PANTHER" id="PTHR43625:SF40">
    <property type="entry name" value="ALDO-KETO REDUCTASE YAKC [NADP(+)]"/>
    <property type="match status" value="1"/>
</dbReference>
<dbReference type="AlphaFoldDB" id="A0AAP3AF93"/>
<accession>A0AAP3AF93</accession>
<evidence type="ECO:0000313" key="4">
    <source>
        <dbReference type="EMBL" id="MCV7628086.1"/>
    </source>
</evidence>
<feature type="domain" description="NADP-dependent oxidoreductase" evidence="3">
    <location>
        <begin position="32"/>
        <end position="326"/>
    </location>
</feature>
<proteinExistence type="predicted"/>
<comment type="caution">
    <text evidence="4">The sequence shown here is derived from an EMBL/GenBank/DDBJ whole genome shotgun (WGS) entry which is preliminary data.</text>
</comment>
<keyword evidence="1" id="KW-0560">Oxidoreductase</keyword>
<organism evidence="4 5">
    <name type="scientific">Micrococcus luteus</name>
    <name type="common">Micrococcus lysodeikticus</name>
    <dbReference type="NCBI Taxonomy" id="1270"/>
    <lineage>
        <taxon>Bacteria</taxon>
        <taxon>Bacillati</taxon>
        <taxon>Actinomycetota</taxon>
        <taxon>Actinomycetes</taxon>
        <taxon>Micrococcales</taxon>
        <taxon>Micrococcaceae</taxon>
        <taxon>Micrococcus</taxon>
    </lineage>
</organism>
<dbReference type="InterPro" id="IPR023210">
    <property type="entry name" value="NADP_OxRdtase_dom"/>
</dbReference>
<gene>
    <name evidence="4" type="ORF">M3A82_001825</name>
</gene>
<dbReference type="GO" id="GO:0016491">
    <property type="term" value="F:oxidoreductase activity"/>
    <property type="evidence" value="ECO:0007669"/>
    <property type="project" value="UniProtKB-KW"/>
</dbReference>
<evidence type="ECO:0000256" key="1">
    <source>
        <dbReference type="ARBA" id="ARBA00023002"/>
    </source>
</evidence>